<comment type="similarity">
    <text evidence="2">Belongs to the DNA polymerase type-B-like family.</text>
</comment>
<dbReference type="GO" id="GO:0046872">
    <property type="term" value="F:metal ion binding"/>
    <property type="evidence" value="ECO:0007669"/>
    <property type="project" value="UniProtKB-KW"/>
</dbReference>
<dbReference type="InterPro" id="IPR054708">
    <property type="entry name" value="MTPAP-like_central"/>
</dbReference>
<protein>
    <recommendedName>
        <fullName evidence="3">polynucleotide adenylyltransferase</fullName>
        <ecNumber evidence="3">2.7.7.19</ecNumber>
    </recommendedName>
</protein>
<name>A0A484BM78_DRONA</name>
<evidence type="ECO:0000313" key="9">
    <source>
        <dbReference type="EMBL" id="TDG49966.1"/>
    </source>
</evidence>
<dbReference type="SUPFAM" id="SSF81631">
    <property type="entry name" value="PAP/OAS1 substrate-binding domain"/>
    <property type="match status" value="1"/>
</dbReference>
<dbReference type="GO" id="GO:0003729">
    <property type="term" value="F:mRNA binding"/>
    <property type="evidence" value="ECO:0007669"/>
    <property type="project" value="TreeGrafter"/>
</dbReference>
<dbReference type="KEGG" id="dnv:108657790"/>
<comment type="caution">
    <text evidence="9">The sequence shown here is derived from an EMBL/GenBank/DDBJ whole genome shotgun (WGS) entry which is preliminary data.</text>
</comment>
<dbReference type="SUPFAM" id="SSF81301">
    <property type="entry name" value="Nucleotidyltransferase"/>
    <property type="match status" value="1"/>
</dbReference>
<evidence type="ECO:0000256" key="3">
    <source>
        <dbReference type="ARBA" id="ARBA00012388"/>
    </source>
</evidence>
<dbReference type="PANTHER" id="PTHR23092:SF15">
    <property type="entry name" value="INACTIVE NON-CANONICAL POLY(A) RNA POLYMERASE PROTEIN TRF4-2-RELATED"/>
    <property type="match status" value="1"/>
</dbReference>
<evidence type="ECO:0000256" key="1">
    <source>
        <dbReference type="ARBA" id="ARBA00001936"/>
    </source>
</evidence>
<evidence type="ECO:0000313" key="10">
    <source>
        <dbReference type="Proteomes" id="UP000295192"/>
    </source>
</evidence>
<keyword evidence="5" id="KW-0479">Metal-binding</keyword>
<keyword evidence="4" id="KW-0808">Transferase</keyword>
<sequence>MTNVADQCEPWMVSDVEYGSGVTALHQEIEHFYNYMLSTPTEYMMRMEAVHRIERVVLSIWPDCCVEVFGSFRTGLNLPISDIDIAVNNFYWQGAPLLELRDTLIARGVADDINVLDKASVPVVKFTEQISRIKFDISFNTTSGVKAAELVQQYIEQFPELPKLVMVLKQYLLLQGLNEVYSSGGISSYSVTLMCISFLQQQPLSEAKNCKNDNKLGKLLLKFLDFYGRKFDYFKYGISIRGSGGIVEKCVLQNSFSHGNWLSVLTIEDPITPTNDIGRSSFGALDVKQRFETAFLKLSKQVDMDVSKRSGSILGSIIHVPQSVMSYRNWVHFKFRHLTDISAEPVNGIEQYFDIDVKLQLNATTSEDEEEDKKEIGSNLNDMPLTHNGCQYKGLGC</sequence>
<dbReference type="CDD" id="cd05402">
    <property type="entry name" value="NT_PAP_TUTase"/>
    <property type="match status" value="1"/>
</dbReference>
<evidence type="ECO:0000256" key="6">
    <source>
        <dbReference type="ARBA" id="ARBA00022842"/>
    </source>
</evidence>
<dbReference type="InterPro" id="IPR043519">
    <property type="entry name" value="NT_sf"/>
</dbReference>
<accession>A0A484BM78</accession>
<dbReference type="InterPro" id="IPR045862">
    <property type="entry name" value="Trf4-like"/>
</dbReference>
<dbReference type="AlphaFoldDB" id="A0A484BM78"/>
<dbReference type="OMA" id="MSYRNWV"/>
<proteinExistence type="inferred from homology"/>
<dbReference type="PANTHER" id="PTHR23092">
    <property type="entry name" value="POLY(A) RNA POLYMERASE"/>
    <property type="match status" value="1"/>
</dbReference>
<dbReference type="OrthoDB" id="273917at2759"/>
<evidence type="ECO:0000256" key="2">
    <source>
        <dbReference type="ARBA" id="ARBA00008593"/>
    </source>
</evidence>
<dbReference type="Pfam" id="PF03828">
    <property type="entry name" value="PAP_assoc"/>
    <property type="match status" value="1"/>
</dbReference>
<organism evidence="9 10">
    <name type="scientific">Drosophila navojoa</name>
    <name type="common">Fruit fly</name>
    <dbReference type="NCBI Taxonomy" id="7232"/>
    <lineage>
        <taxon>Eukaryota</taxon>
        <taxon>Metazoa</taxon>
        <taxon>Ecdysozoa</taxon>
        <taxon>Arthropoda</taxon>
        <taxon>Hexapoda</taxon>
        <taxon>Insecta</taxon>
        <taxon>Pterygota</taxon>
        <taxon>Neoptera</taxon>
        <taxon>Endopterygota</taxon>
        <taxon>Diptera</taxon>
        <taxon>Brachycera</taxon>
        <taxon>Muscomorpha</taxon>
        <taxon>Ephydroidea</taxon>
        <taxon>Drosophilidae</taxon>
        <taxon>Drosophila</taxon>
    </lineage>
</organism>
<evidence type="ECO:0000256" key="4">
    <source>
        <dbReference type="ARBA" id="ARBA00022679"/>
    </source>
</evidence>
<dbReference type="GO" id="GO:0031499">
    <property type="term" value="C:TRAMP complex"/>
    <property type="evidence" value="ECO:0007669"/>
    <property type="project" value="TreeGrafter"/>
</dbReference>
<dbReference type="Gene3D" id="3.30.460.10">
    <property type="entry name" value="Beta Polymerase, domain 2"/>
    <property type="match status" value="1"/>
</dbReference>
<reference evidence="9 10" key="1">
    <citation type="journal article" date="2019" name="J. Hered.">
        <title>An Improved Genome Assembly for Drosophila navojoa, the Basal Species in the mojavensis Cluster.</title>
        <authorList>
            <person name="Vanderlinde T."/>
            <person name="Dupim E.G."/>
            <person name="Nazario-Yepiz N.O."/>
            <person name="Carvalho A.B."/>
        </authorList>
    </citation>
    <scope>NUCLEOTIDE SEQUENCE [LARGE SCALE GENOMIC DNA]</scope>
    <source>
        <strain evidence="9">Navoj_Jal97</strain>
        <tissue evidence="9">Whole organism</tissue>
    </source>
</reference>
<evidence type="ECO:0000259" key="7">
    <source>
        <dbReference type="Pfam" id="PF03828"/>
    </source>
</evidence>
<dbReference type="FunFam" id="3.30.460.10:FF:000006">
    <property type="entry name" value="non-canonical poly(A) RNA polymerase PAPD5"/>
    <property type="match status" value="1"/>
</dbReference>
<dbReference type="Pfam" id="PF22600">
    <property type="entry name" value="MTPAP-like_central"/>
    <property type="match status" value="1"/>
</dbReference>
<comment type="cofactor">
    <cofactor evidence="1">
        <name>Mn(2+)</name>
        <dbReference type="ChEBI" id="CHEBI:29035"/>
    </cofactor>
</comment>
<gene>
    <name evidence="9" type="ORF">AWZ03_003476</name>
</gene>
<dbReference type="GO" id="GO:0005730">
    <property type="term" value="C:nucleolus"/>
    <property type="evidence" value="ECO:0007669"/>
    <property type="project" value="TreeGrafter"/>
</dbReference>
<dbReference type="Proteomes" id="UP000295192">
    <property type="component" value="Unassembled WGS sequence"/>
</dbReference>
<dbReference type="GO" id="GO:1990817">
    <property type="term" value="F:poly(A) RNA polymerase activity"/>
    <property type="evidence" value="ECO:0007669"/>
    <property type="project" value="UniProtKB-EC"/>
</dbReference>
<dbReference type="EC" id="2.7.7.19" evidence="3"/>
<dbReference type="InterPro" id="IPR002058">
    <property type="entry name" value="PAP_assoc"/>
</dbReference>
<evidence type="ECO:0000259" key="8">
    <source>
        <dbReference type="Pfam" id="PF22600"/>
    </source>
</evidence>
<keyword evidence="10" id="KW-1185">Reference proteome</keyword>
<evidence type="ECO:0000256" key="5">
    <source>
        <dbReference type="ARBA" id="ARBA00022723"/>
    </source>
</evidence>
<keyword evidence="6" id="KW-0460">Magnesium</keyword>
<dbReference type="STRING" id="7232.A0A484BM78"/>
<feature type="domain" description="PAP-associated" evidence="7">
    <location>
        <begin position="216"/>
        <end position="275"/>
    </location>
</feature>
<dbReference type="EMBL" id="LSRL02000018">
    <property type="protein sequence ID" value="TDG49966.1"/>
    <property type="molecule type" value="Genomic_DNA"/>
</dbReference>
<dbReference type="Gene3D" id="1.10.1410.10">
    <property type="match status" value="1"/>
</dbReference>
<dbReference type="GO" id="GO:0043634">
    <property type="term" value="P:polyadenylation-dependent ncRNA catabolic process"/>
    <property type="evidence" value="ECO:0007669"/>
    <property type="project" value="TreeGrafter"/>
</dbReference>
<dbReference type="GO" id="GO:0031123">
    <property type="term" value="P:RNA 3'-end processing"/>
    <property type="evidence" value="ECO:0007669"/>
    <property type="project" value="TreeGrafter"/>
</dbReference>
<feature type="domain" description="Poly(A) RNA polymerase mitochondrial-like central palm" evidence="8">
    <location>
        <begin position="25"/>
        <end position="155"/>
    </location>
</feature>